<dbReference type="OrthoDB" id="2139939at2759"/>
<dbReference type="Proteomes" id="UP000559027">
    <property type="component" value="Unassembled WGS sequence"/>
</dbReference>
<dbReference type="PANTHER" id="PTHR34117">
    <property type="entry name" value="STYLE CELL-CYCLE INHIBITOR 1"/>
    <property type="match status" value="1"/>
</dbReference>
<sequence length="303" mass="35203">MPSHRSRSRSKDRHSRRRDHSRERSRSRSPERRVQLPRGASPISEADYFRKFDELRVWLKEERGKYINELSSDKTRSYFRKFVKAWNRGKLSRKYYEGIDTSSAQASDHTAYKWSFTSKQTRADDNALRVAREEISAATNVRDHSFQAAASGSGGSGGRVIGPAMPSASDLTLAREYATEREEEERRHQRKRDKAEAKDRVEDMVGPKAVGREAMLEKKQVRRENNRAFRERGDDGLDMDESTTMGGGDSFKERIAKRDAAKRRHEHKDQERTMVIRERATAIREKEKATMDMFQQLAKQRFG</sequence>
<accession>A0A8H5FXG0</accession>
<evidence type="ECO:0008006" key="4">
    <source>
        <dbReference type="Google" id="ProtNLM"/>
    </source>
</evidence>
<feature type="compositionally biased region" description="Basic residues" evidence="1">
    <location>
        <begin position="1"/>
        <end position="19"/>
    </location>
</feature>
<name>A0A8H5FXG0_9AGAR</name>
<evidence type="ECO:0000313" key="3">
    <source>
        <dbReference type="Proteomes" id="UP000559027"/>
    </source>
</evidence>
<feature type="region of interest" description="Disordered" evidence="1">
    <location>
        <begin position="139"/>
        <end position="271"/>
    </location>
</feature>
<feature type="compositionally biased region" description="Basic and acidic residues" evidence="1">
    <location>
        <begin position="20"/>
        <end position="34"/>
    </location>
</feature>
<evidence type="ECO:0000256" key="1">
    <source>
        <dbReference type="SAM" id="MobiDB-lite"/>
    </source>
</evidence>
<feature type="region of interest" description="Disordered" evidence="1">
    <location>
        <begin position="1"/>
        <end position="40"/>
    </location>
</feature>
<gene>
    <name evidence="2" type="ORF">D9756_006153</name>
</gene>
<reference evidence="2 3" key="1">
    <citation type="journal article" date="2020" name="ISME J.">
        <title>Uncovering the hidden diversity of litter-decomposition mechanisms in mushroom-forming fungi.</title>
        <authorList>
            <person name="Floudas D."/>
            <person name="Bentzer J."/>
            <person name="Ahren D."/>
            <person name="Johansson T."/>
            <person name="Persson P."/>
            <person name="Tunlid A."/>
        </authorList>
    </citation>
    <scope>NUCLEOTIDE SEQUENCE [LARGE SCALE GENOMIC DNA]</scope>
    <source>
        <strain evidence="2 3">CBS 146.42</strain>
    </source>
</reference>
<evidence type="ECO:0000313" key="2">
    <source>
        <dbReference type="EMBL" id="KAF5352333.1"/>
    </source>
</evidence>
<keyword evidence="3" id="KW-1185">Reference proteome</keyword>
<dbReference type="PANTHER" id="PTHR34117:SF1">
    <property type="entry name" value="STYLE CELL-CYCLE INHIBITOR 1"/>
    <property type="match status" value="1"/>
</dbReference>
<dbReference type="InterPro" id="IPR044688">
    <property type="entry name" value="SCI-1-like"/>
</dbReference>
<proteinExistence type="predicted"/>
<comment type="caution">
    <text evidence="2">The sequence shown here is derived from an EMBL/GenBank/DDBJ whole genome shotgun (WGS) entry which is preliminary data.</text>
</comment>
<organism evidence="2 3">
    <name type="scientific">Leucocoprinus leucothites</name>
    <dbReference type="NCBI Taxonomy" id="201217"/>
    <lineage>
        <taxon>Eukaryota</taxon>
        <taxon>Fungi</taxon>
        <taxon>Dikarya</taxon>
        <taxon>Basidiomycota</taxon>
        <taxon>Agaricomycotina</taxon>
        <taxon>Agaricomycetes</taxon>
        <taxon>Agaricomycetidae</taxon>
        <taxon>Agaricales</taxon>
        <taxon>Agaricineae</taxon>
        <taxon>Agaricaceae</taxon>
        <taxon>Leucocoprinus</taxon>
    </lineage>
</organism>
<feature type="compositionally biased region" description="Basic and acidic residues" evidence="1">
    <location>
        <begin position="177"/>
        <end position="235"/>
    </location>
</feature>
<dbReference type="EMBL" id="JAACJO010000011">
    <property type="protein sequence ID" value="KAF5352333.1"/>
    <property type="molecule type" value="Genomic_DNA"/>
</dbReference>
<dbReference type="AlphaFoldDB" id="A0A8H5FXG0"/>
<protein>
    <recommendedName>
        <fullName evidence="4">Splicing arginine serine-rich 12</fullName>
    </recommendedName>
</protein>
<feature type="compositionally biased region" description="Basic and acidic residues" evidence="1">
    <location>
        <begin position="250"/>
        <end position="259"/>
    </location>
</feature>